<name>Q3JD94_NITOC</name>
<reference evidence="2" key="1">
    <citation type="journal article" date="2006" name="Appl. Environ. Microbiol.">
        <title>Complete genome sequence of the marine, chemolithoautotrophic, ammonia-oxidizing bacterium Nitrosococcus oceani ATCC 19707.</title>
        <authorList>
            <person name="Klotz M.G."/>
            <person name="Arp D.J."/>
            <person name="Chain P.S.G."/>
            <person name="El-Sheikh A.F."/>
            <person name="Hauser L.J."/>
            <person name="Hommes N.G."/>
            <person name="Larimer F.W."/>
            <person name="Malfatti S.A."/>
            <person name="Norton J.M."/>
            <person name="Poret-Peterson A.T."/>
            <person name="Vergez L.M."/>
            <person name="Ward B.B."/>
        </authorList>
    </citation>
    <scope>NUCLEOTIDE SEQUENCE [LARGE SCALE GENOMIC DNA]</scope>
    <source>
        <strain evidence="2">ATCC 19707 / BCRC 17464 / NCIMB 11848 / C-107</strain>
    </source>
</reference>
<dbReference type="STRING" id="323261.Noc_0683"/>
<organism evidence="1 2">
    <name type="scientific">Nitrosococcus oceani (strain ATCC 19707 / BCRC 17464 / JCM 30415 / NCIMB 11848 / C-107)</name>
    <dbReference type="NCBI Taxonomy" id="323261"/>
    <lineage>
        <taxon>Bacteria</taxon>
        <taxon>Pseudomonadati</taxon>
        <taxon>Pseudomonadota</taxon>
        <taxon>Gammaproteobacteria</taxon>
        <taxon>Chromatiales</taxon>
        <taxon>Chromatiaceae</taxon>
        <taxon>Nitrosococcus</taxon>
    </lineage>
</organism>
<protein>
    <submittedName>
        <fullName evidence="1">Uncharacterized protein</fullName>
    </submittedName>
</protein>
<evidence type="ECO:0000313" key="2">
    <source>
        <dbReference type="Proteomes" id="UP000006838"/>
    </source>
</evidence>
<keyword evidence="2" id="KW-1185">Reference proteome</keyword>
<dbReference type="AlphaFoldDB" id="Q3JD94"/>
<dbReference type="HOGENOM" id="CLU_2410258_0_0_6"/>
<gene>
    <name evidence="1" type="ordered locus">Noc_0683</name>
</gene>
<proteinExistence type="predicted"/>
<accession>Q3JD94</accession>
<dbReference type="EMBL" id="CP000127">
    <property type="protein sequence ID" value="ABA57202.1"/>
    <property type="molecule type" value="Genomic_DNA"/>
</dbReference>
<evidence type="ECO:0000313" key="1">
    <source>
        <dbReference type="EMBL" id="ABA57202.1"/>
    </source>
</evidence>
<dbReference type="Proteomes" id="UP000006838">
    <property type="component" value="Chromosome"/>
</dbReference>
<dbReference type="InParanoid" id="Q3JD94"/>
<dbReference type="KEGG" id="noc:Noc_0683"/>
<sequence length="92" mass="10176">MQWDAGIDSIFISVIEEGICCGYIKFNAKTAAICKQLLAAAVVFFPLPLWAALPTPGEDGKWFATAKELELYNLALQRRSLPRGLPYQRCVG</sequence>